<accession>A0ABQ6EHG0</accession>
<comment type="caution">
    <text evidence="1">The sequence shown here is derived from an EMBL/GenBank/DDBJ whole genome shotgun (WGS) entry which is preliminary data.</text>
</comment>
<evidence type="ECO:0000313" key="2">
    <source>
        <dbReference type="Proteomes" id="UP001157117"/>
    </source>
</evidence>
<organism evidence="1 2">
    <name type="scientific">Sphingomonas psychrolutea</name>
    <dbReference type="NCBI Taxonomy" id="1259676"/>
    <lineage>
        <taxon>Bacteria</taxon>
        <taxon>Pseudomonadati</taxon>
        <taxon>Pseudomonadota</taxon>
        <taxon>Alphaproteobacteria</taxon>
        <taxon>Sphingomonadales</taxon>
        <taxon>Sphingomonadaceae</taxon>
        <taxon>Sphingomonas</taxon>
    </lineage>
</organism>
<name>A0ABQ6EHG0_9SPHN</name>
<dbReference type="Proteomes" id="UP001157117">
    <property type="component" value="Unassembled WGS sequence"/>
</dbReference>
<sequence>MPDRQKPRRGLPDAAFVCPVTGPWQMMGANAAAACDWLPLRMVINVPEFVSWGRIDSGL</sequence>
<proteinExistence type="predicted"/>
<keyword evidence="2" id="KW-1185">Reference proteome</keyword>
<protein>
    <submittedName>
        <fullName evidence="1">Uncharacterized protein</fullName>
    </submittedName>
</protein>
<dbReference type="PROSITE" id="PS51257">
    <property type="entry name" value="PROKAR_LIPOPROTEIN"/>
    <property type="match status" value="1"/>
</dbReference>
<evidence type="ECO:0000313" key="1">
    <source>
        <dbReference type="EMBL" id="GLT07246.1"/>
    </source>
</evidence>
<reference evidence="2" key="1">
    <citation type="journal article" date="2019" name="Int. J. Syst. Evol. Microbiol.">
        <title>The Global Catalogue of Microorganisms (GCM) 10K type strain sequencing project: providing services to taxonomists for standard genome sequencing and annotation.</title>
        <authorList>
            <consortium name="The Broad Institute Genomics Platform"/>
            <consortium name="The Broad Institute Genome Sequencing Center for Infectious Disease"/>
            <person name="Wu L."/>
            <person name="Ma J."/>
        </authorList>
    </citation>
    <scope>NUCLEOTIDE SEQUENCE [LARGE SCALE GENOMIC DNA]</scope>
    <source>
        <strain evidence="2">NBRC 109639</strain>
    </source>
</reference>
<dbReference type="EMBL" id="BSPT01000077">
    <property type="protein sequence ID" value="GLT07246.1"/>
    <property type="molecule type" value="Genomic_DNA"/>
</dbReference>
<gene>
    <name evidence="1" type="ORF">GCM10007926_41840</name>
</gene>